<organism evidence="1 2">
    <name type="scientific">Stakelama sediminis</name>
    <dbReference type="NCBI Taxonomy" id="463200"/>
    <lineage>
        <taxon>Bacteria</taxon>
        <taxon>Pseudomonadati</taxon>
        <taxon>Pseudomonadota</taxon>
        <taxon>Alphaproteobacteria</taxon>
        <taxon>Sphingomonadales</taxon>
        <taxon>Sphingomonadaceae</taxon>
        <taxon>Stakelama</taxon>
    </lineage>
</organism>
<sequence>AVLTKFNPKNANSGYAYYGYQYYQYGNNHE</sequence>
<reference evidence="1 2" key="1">
    <citation type="submission" date="2020-08" db="EMBL/GenBank/DDBJ databases">
        <title>Genomic Encyclopedia of Type Strains, Phase IV (KMG-IV): sequencing the most valuable type-strain genomes for metagenomic binning, comparative biology and taxonomic classification.</title>
        <authorList>
            <person name="Goeker M."/>
        </authorList>
    </citation>
    <scope>NUCLEOTIDE SEQUENCE [LARGE SCALE GENOMIC DNA]</scope>
    <source>
        <strain evidence="1 2">DSM 27203</strain>
    </source>
</reference>
<feature type="non-terminal residue" evidence="1">
    <location>
        <position position="1"/>
    </location>
</feature>
<keyword evidence="2" id="KW-1185">Reference proteome</keyword>
<evidence type="ECO:0000313" key="1">
    <source>
        <dbReference type="EMBL" id="MBB5720378.1"/>
    </source>
</evidence>
<accession>A0A840Z2Z7</accession>
<protein>
    <submittedName>
        <fullName evidence="1">Uncharacterized protein</fullName>
    </submittedName>
</protein>
<dbReference type="AlphaFoldDB" id="A0A840Z2Z7"/>
<dbReference type="Proteomes" id="UP000554342">
    <property type="component" value="Unassembled WGS sequence"/>
</dbReference>
<proteinExistence type="predicted"/>
<comment type="caution">
    <text evidence="1">The sequence shown here is derived from an EMBL/GenBank/DDBJ whole genome shotgun (WGS) entry which is preliminary data.</text>
</comment>
<name>A0A840Z2Z7_9SPHN</name>
<gene>
    <name evidence="1" type="ORF">FHR23_003345</name>
</gene>
<evidence type="ECO:0000313" key="2">
    <source>
        <dbReference type="Proteomes" id="UP000554342"/>
    </source>
</evidence>
<dbReference type="EMBL" id="JACIJI010000018">
    <property type="protein sequence ID" value="MBB5720378.1"/>
    <property type="molecule type" value="Genomic_DNA"/>
</dbReference>